<comment type="subcellular location">
    <subcellularLocation>
        <location evidence="1 13">Cytoplasm</location>
    </subcellularLocation>
</comment>
<keyword evidence="6 13" id="KW-0808">Transferase</keyword>
<keyword evidence="5 13" id="KW-0963">Cytoplasm</keyword>
<dbReference type="InterPro" id="IPR050156">
    <property type="entry name" value="TC-AMP_synthase_SUA5"/>
</dbReference>
<dbReference type="GO" id="GO:0061710">
    <property type="term" value="F:L-threonylcarbamoyladenylate synthase"/>
    <property type="evidence" value="ECO:0007669"/>
    <property type="project" value="UniProtKB-EC"/>
</dbReference>
<evidence type="ECO:0000256" key="7">
    <source>
        <dbReference type="ARBA" id="ARBA00022694"/>
    </source>
</evidence>
<evidence type="ECO:0000256" key="5">
    <source>
        <dbReference type="ARBA" id="ARBA00022490"/>
    </source>
</evidence>
<dbReference type="InterPro" id="IPR038385">
    <property type="entry name" value="Sua5/YwlC_C"/>
</dbReference>
<reference evidence="15 16" key="1">
    <citation type="journal article" date="2023" name="Microbiol. Resour. Announc.">
        <title>Complete Genome Sequence of Imperialibacter roseus strain P4T.</title>
        <authorList>
            <person name="Tizabi D.R."/>
            <person name="Bachvaroff T."/>
            <person name="Hill R.T."/>
        </authorList>
    </citation>
    <scope>NUCLEOTIDE SEQUENCE [LARGE SCALE GENOMIC DNA]</scope>
    <source>
        <strain evidence="15 16">P4T</strain>
    </source>
</reference>
<dbReference type="InterPro" id="IPR006070">
    <property type="entry name" value="Sua5-like_dom"/>
</dbReference>
<evidence type="ECO:0000256" key="3">
    <source>
        <dbReference type="ARBA" id="ARBA00012584"/>
    </source>
</evidence>
<dbReference type="InterPro" id="IPR010923">
    <property type="entry name" value="T(6)A37_SUA5"/>
</dbReference>
<dbReference type="Gene3D" id="3.40.50.11030">
    <property type="entry name" value="Threonylcarbamoyl-AMP synthase, C-terminal domain"/>
    <property type="match status" value="1"/>
</dbReference>
<evidence type="ECO:0000259" key="14">
    <source>
        <dbReference type="PROSITE" id="PS51163"/>
    </source>
</evidence>
<organism evidence="15 16">
    <name type="scientific">Imperialibacter roseus</name>
    <dbReference type="NCBI Taxonomy" id="1324217"/>
    <lineage>
        <taxon>Bacteria</taxon>
        <taxon>Pseudomonadati</taxon>
        <taxon>Bacteroidota</taxon>
        <taxon>Cytophagia</taxon>
        <taxon>Cytophagales</taxon>
        <taxon>Flammeovirgaceae</taxon>
        <taxon>Imperialibacter</taxon>
    </lineage>
</organism>
<keyword evidence="16" id="KW-1185">Reference proteome</keyword>
<evidence type="ECO:0000256" key="11">
    <source>
        <dbReference type="ARBA" id="ARBA00029774"/>
    </source>
</evidence>
<dbReference type="NCBIfam" id="TIGR00057">
    <property type="entry name" value="L-threonylcarbamoyladenylate synthase"/>
    <property type="match status" value="1"/>
</dbReference>
<comment type="function">
    <text evidence="13">Required for the formation of a threonylcarbamoyl group on adenosine at position 37 (t(6)A37) in tRNAs that read codons beginning with adenine.</text>
</comment>
<dbReference type="Pfam" id="PF03481">
    <property type="entry name" value="Sua5_C"/>
    <property type="match status" value="1"/>
</dbReference>
<evidence type="ECO:0000313" key="15">
    <source>
        <dbReference type="EMBL" id="WOK04798.1"/>
    </source>
</evidence>
<evidence type="ECO:0000313" key="16">
    <source>
        <dbReference type="Proteomes" id="UP001302349"/>
    </source>
</evidence>
<gene>
    <name evidence="15" type="ORF">RT717_17080</name>
</gene>
<keyword evidence="9 13" id="KW-0547">Nucleotide-binding</keyword>
<dbReference type="Proteomes" id="UP001302349">
    <property type="component" value="Chromosome"/>
</dbReference>
<dbReference type="PANTHER" id="PTHR17490:SF16">
    <property type="entry name" value="THREONYLCARBAMOYL-AMP SYNTHASE"/>
    <property type="match status" value="1"/>
</dbReference>
<evidence type="ECO:0000256" key="13">
    <source>
        <dbReference type="PIRNR" id="PIRNR004930"/>
    </source>
</evidence>
<dbReference type="PROSITE" id="PS51163">
    <property type="entry name" value="YRDC"/>
    <property type="match status" value="1"/>
</dbReference>
<keyword evidence="8 13" id="KW-0548">Nucleotidyltransferase</keyword>
<evidence type="ECO:0000256" key="9">
    <source>
        <dbReference type="ARBA" id="ARBA00022741"/>
    </source>
</evidence>
<keyword evidence="10 13" id="KW-0067">ATP-binding</keyword>
<dbReference type="Pfam" id="PF01300">
    <property type="entry name" value="Sua5_yciO_yrdC"/>
    <property type="match status" value="1"/>
</dbReference>
<proteinExistence type="inferred from homology"/>
<dbReference type="Gene3D" id="3.90.870.10">
    <property type="entry name" value="DHBP synthase"/>
    <property type="match status" value="1"/>
</dbReference>
<dbReference type="PIRSF" id="PIRSF004930">
    <property type="entry name" value="Tln_factor_SUA5"/>
    <property type="match status" value="1"/>
</dbReference>
<keyword evidence="7 13" id="KW-0819">tRNA processing</keyword>
<dbReference type="PANTHER" id="PTHR17490">
    <property type="entry name" value="SUA5"/>
    <property type="match status" value="1"/>
</dbReference>
<dbReference type="RefSeq" id="WP_317487598.1">
    <property type="nucleotide sequence ID" value="NZ_CP136051.1"/>
</dbReference>
<evidence type="ECO:0000256" key="1">
    <source>
        <dbReference type="ARBA" id="ARBA00004496"/>
    </source>
</evidence>
<dbReference type="EMBL" id="CP136051">
    <property type="protein sequence ID" value="WOK04798.1"/>
    <property type="molecule type" value="Genomic_DNA"/>
</dbReference>
<evidence type="ECO:0000256" key="6">
    <source>
        <dbReference type="ARBA" id="ARBA00022679"/>
    </source>
</evidence>
<dbReference type="InterPro" id="IPR005145">
    <property type="entry name" value="Sua5_C"/>
</dbReference>
<protein>
    <recommendedName>
        <fullName evidence="4 13">Threonylcarbamoyl-AMP synthase</fullName>
        <shortName evidence="13">TC-AMP synthase</shortName>
        <ecNumber evidence="3 13">2.7.7.87</ecNumber>
    </recommendedName>
    <alternativeName>
        <fullName evidence="11 13">L-threonylcarbamoyladenylate synthase</fullName>
    </alternativeName>
</protein>
<sequence>MAEIGIDIDQAKSFLDRGQLIGLPTETVYGLAGNAFNESAVLKIFQVKNRPSFDPLIAHTNSLEKVKTFVKDIPDVALDLAEAFWPGPLTLLLPKKKRIPLLLTSGLKTVAVRIPDHPITTELLEKLDYPLAAPSANPFGYVSPTTAHHVQDQLGEAIPYILDGGPCRVGIESTIIGFENNKPVVYRLGGKRIDEIEKLIGTVRIRTNMSSDPTAPGMLKSHYAPVKRVVIGDLEELIPKLNPLKVAVISFQKDYPEVPENHKFILSKTGNIDEAAANLFSAMRKMDKTAANCIVAEYVPEIGLGKAINDRLKRAQA</sequence>
<evidence type="ECO:0000256" key="12">
    <source>
        <dbReference type="ARBA" id="ARBA00048366"/>
    </source>
</evidence>
<evidence type="ECO:0000256" key="8">
    <source>
        <dbReference type="ARBA" id="ARBA00022695"/>
    </source>
</evidence>
<comment type="catalytic activity">
    <reaction evidence="12 13">
        <text>L-threonine + hydrogencarbonate + ATP = L-threonylcarbamoyladenylate + diphosphate + H2O</text>
        <dbReference type="Rhea" id="RHEA:36407"/>
        <dbReference type="ChEBI" id="CHEBI:15377"/>
        <dbReference type="ChEBI" id="CHEBI:17544"/>
        <dbReference type="ChEBI" id="CHEBI:30616"/>
        <dbReference type="ChEBI" id="CHEBI:33019"/>
        <dbReference type="ChEBI" id="CHEBI:57926"/>
        <dbReference type="ChEBI" id="CHEBI:73682"/>
        <dbReference type="EC" id="2.7.7.87"/>
    </reaction>
</comment>
<feature type="domain" description="YrdC-like" evidence="14">
    <location>
        <begin position="5"/>
        <end position="191"/>
    </location>
</feature>
<name>A0ABZ0IIE7_9BACT</name>
<dbReference type="EC" id="2.7.7.87" evidence="3 13"/>
<evidence type="ECO:0000256" key="2">
    <source>
        <dbReference type="ARBA" id="ARBA00007663"/>
    </source>
</evidence>
<dbReference type="SUPFAM" id="SSF55821">
    <property type="entry name" value="YrdC/RibB"/>
    <property type="match status" value="1"/>
</dbReference>
<comment type="similarity">
    <text evidence="2 13">Belongs to the SUA5 family.</text>
</comment>
<dbReference type="InterPro" id="IPR017945">
    <property type="entry name" value="DHBP_synth_RibB-like_a/b_dom"/>
</dbReference>
<accession>A0ABZ0IIE7</accession>
<evidence type="ECO:0000256" key="4">
    <source>
        <dbReference type="ARBA" id="ARBA00015492"/>
    </source>
</evidence>
<evidence type="ECO:0000256" key="10">
    <source>
        <dbReference type="ARBA" id="ARBA00022840"/>
    </source>
</evidence>